<dbReference type="AlphaFoldDB" id="A0A2K3KSG3"/>
<proteinExistence type="predicted"/>
<feature type="non-terminal residue" evidence="1">
    <location>
        <position position="41"/>
    </location>
</feature>
<evidence type="ECO:0000313" key="2">
    <source>
        <dbReference type="Proteomes" id="UP000236291"/>
    </source>
</evidence>
<name>A0A2K3KSG3_TRIPR</name>
<dbReference type="Proteomes" id="UP000236291">
    <property type="component" value="Unassembled WGS sequence"/>
</dbReference>
<sequence length="41" mass="4649">MKVIFGFQEVQDVVETAITELAADATDNQRNAHRALKKKDF</sequence>
<organism evidence="1 2">
    <name type="scientific">Trifolium pratense</name>
    <name type="common">Red clover</name>
    <dbReference type="NCBI Taxonomy" id="57577"/>
    <lineage>
        <taxon>Eukaryota</taxon>
        <taxon>Viridiplantae</taxon>
        <taxon>Streptophyta</taxon>
        <taxon>Embryophyta</taxon>
        <taxon>Tracheophyta</taxon>
        <taxon>Spermatophyta</taxon>
        <taxon>Magnoliopsida</taxon>
        <taxon>eudicotyledons</taxon>
        <taxon>Gunneridae</taxon>
        <taxon>Pentapetalae</taxon>
        <taxon>rosids</taxon>
        <taxon>fabids</taxon>
        <taxon>Fabales</taxon>
        <taxon>Fabaceae</taxon>
        <taxon>Papilionoideae</taxon>
        <taxon>50 kb inversion clade</taxon>
        <taxon>NPAAA clade</taxon>
        <taxon>Hologalegina</taxon>
        <taxon>IRL clade</taxon>
        <taxon>Trifolieae</taxon>
        <taxon>Trifolium</taxon>
    </lineage>
</organism>
<accession>A0A2K3KSG3</accession>
<dbReference type="EMBL" id="ASHM01243800">
    <property type="protein sequence ID" value="PNX69205.1"/>
    <property type="molecule type" value="Genomic_DNA"/>
</dbReference>
<reference evidence="1 2" key="2">
    <citation type="journal article" date="2017" name="Front. Plant Sci.">
        <title>Gene Classification and Mining of Molecular Markers Useful in Red Clover (Trifolium pratense) Breeding.</title>
        <authorList>
            <person name="Istvanek J."/>
            <person name="Dluhosova J."/>
            <person name="Dluhos P."/>
            <person name="Patkova L."/>
            <person name="Nedelnik J."/>
            <person name="Repkova J."/>
        </authorList>
    </citation>
    <scope>NUCLEOTIDE SEQUENCE [LARGE SCALE GENOMIC DNA]</scope>
    <source>
        <strain evidence="2">cv. Tatra</strain>
        <tissue evidence="1">Young leaves</tissue>
    </source>
</reference>
<reference evidence="1 2" key="1">
    <citation type="journal article" date="2014" name="Am. J. Bot.">
        <title>Genome assembly and annotation for red clover (Trifolium pratense; Fabaceae).</title>
        <authorList>
            <person name="Istvanek J."/>
            <person name="Jaros M."/>
            <person name="Krenek A."/>
            <person name="Repkova J."/>
        </authorList>
    </citation>
    <scope>NUCLEOTIDE SEQUENCE [LARGE SCALE GENOMIC DNA]</scope>
    <source>
        <strain evidence="2">cv. Tatra</strain>
        <tissue evidence="1">Young leaves</tissue>
    </source>
</reference>
<protein>
    <submittedName>
        <fullName evidence="1">Uncharacterized protein</fullName>
    </submittedName>
</protein>
<gene>
    <name evidence="1" type="ORF">L195_g064329</name>
</gene>
<evidence type="ECO:0000313" key="1">
    <source>
        <dbReference type="EMBL" id="PNX69205.1"/>
    </source>
</evidence>
<comment type="caution">
    <text evidence="1">The sequence shown here is derived from an EMBL/GenBank/DDBJ whole genome shotgun (WGS) entry which is preliminary data.</text>
</comment>